<dbReference type="Proteomes" id="UP001190700">
    <property type="component" value="Unassembled WGS sequence"/>
</dbReference>
<evidence type="ECO:0000313" key="3">
    <source>
        <dbReference type="EMBL" id="KAK3265391.1"/>
    </source>
</evidence>
<evidence type="ECO:0000256" key="1">
    <source>
        <dbReference type="SAM" id="MobiDB-lite"/>
    </source>
</evidence>
<dbReference type="Gene3D" id="3.10.20.90">
    <property type="entry name" value="Phosphatidylinositol 3-kinase Catalytic Subunit, Chain A, domain 1"/>
    <property type="match status" value="1"/>
</dbReference>
<dbReference type="InterPro" id="IPR000626">
    <property type="entry name" value="Ubiquitin-like_dom"/>
</dbReference>
<evidence type="ECO:0000259" key="2">
    <source>
        <dbReference type="PROSITE" id="PS50053"/>
    </source>
</evidence>
<comment type="caution">
    <text evidence="3">The sequence shown here is derived from an EMBL/GenBank/DDBJ whole genome shotgun (WGS) entry which is preliminary data.</text>
</comment>
<evidence type="ECO:0000313" key="4">
    <source>
        <dbReference type="Proteomes" id="UP001190700"/>
    </source>
</evidence>
<keyword evidence="4" id="KW-1185">Reference proteome</keyword>
<dbReference type="PANTHER" id="PTHR10562">
    <property type="entry name" value="SMALL UBIQUITIN-RELATED MODIFIER"/>
    <property type="match status" value="1"/>
</dbReference>
<feature type="compositionally biased region" description="Basic and acidic residues" evidence="1">
    <location>
        <begin position="50"/>
        <end position="62"/>
    </location>
</feature>
<dbReference type="SUPFAM" id="SSF54236">
    <property type="entry name" value="Ubiquitin-like"/>
    <property type="match status" value="1"/>
</dbReference>
<gene>
    <name evidence="3" type="ORF">CYMTET_25922</name>
</gene>
<sequence length="138" mass="15088">MSDKKVPAPTDKKSSVKADNKKSTGAESNPIVSMDGVEPSMDDQGPAEITDTKDQQGKEFTMKVRDPDETLVNFKIRTNTPFWKVLNALCLKRALVKDHTRLVYDGQRVNLKSTPEDLGMEDGAIVDAFNTQSGGGDS</sequence>
<feature type="domain" description="Ubiquitin-like" evidence="2">
    <location>
        <begin position="58"/>
        <end position="135"/>
    </location>
</feature>
<dbReference type="EMBL" id="LGRX02013948">
    <property type="protein sequence ID" value="KAK3265391.1"/>
    <property type="molecule type" value="Genomic_DNA"/>
</dbReference>
<name>A0AAE0FSS4_9CHLO</name>
<accession>A0AAE0FSS4</accession>
<dbReference type="PROSITE" id="PS50053">
    <property type="entry name" value="UBIQUITIN_2"/>
    <property type="match status" value="1"/>
</dbReference>
<protein>
    <recommendedName>
        <fullName evidence="2">Ubiquitin-like domain-containing protein</fullName>
    </recommendedName>
</protein>
<dbReference type="InterPro" id="IPR022617">
    <property type="entry name" value="Rad60/SUMO-like_dom"/>
</dbReference>
<reference evidence="3 4" key="1">
    <citation type="journal article" date="2015" name="Genome Biol. Evol.">
        <title>Comparative Genomics of a Bacterivorous Green Alga Reveals Evolutionary Causalities and Consequences of Phago-Mixotrophic Mode of Nutrition.</title>
        <authorList>
            <person name="Burns J.A."/>
            <person name="Paasch A."/>
            <person name="Narechania A."/>
            <person name="Kim E."/>
        </authorList>
    </citation>
    <scope>NUCLEOTIDE SEQUENCE [LARGE SCALE GENOMIC DNA]</scope>
    <source>
        <strain evidence="3 4">PLY_AMNH</strain>
    </source>
</reference>
<organism evidence="3 4">
    <name type="scientific">Cymbomonas tetramitiformis</name>
    <dbReference type="NCBI Taxonomy" id="36881"/>
    <lineage>
        <taxon>Eukaryota</taxon>
        <taxon>Viridiplantae</taxon>
        <taxon>Chlorophyta</taxon>
        <taxon>Pyramimonadophyceae</taxon>
        <taxon>Pyramimonadales</taxon>
        <taxon>Pyramimonadaceae</taxon>
        <taxon>Cymbomonas</taxon>
    </lineage>
</organism>
<dbReference type="Pfam" id="PF11976">
    <property type="entry name" value="Rad60-SLD"/>
    <property type="match status" value="1"/>
</dbReference>
<feature type="compositionally biased region" description="Basic and acidic residues" evidence="1">
    <location>
        <begin position="1"/>
        <end position="24"/>
    </location>
</feature>
<proteinExistence type="predicted"/>
<feature type="region of interest" description="Disordered" evidence="1">
    <location>
        <begin position="1"/>
        <end position="62"/>
    </location>
</feature>
<dbReference type="AlphaFoldDB" id="A0AAE0FSS4"/>
<dbReference type="InterPro" id="IPR029071">
    <property type="entry name" value="Ubiquitin-like_domsf"/>
</dbReference>